<evidence type="ECO:0000313" key="6">
    <source>
        <dbReference type="Proteomes" id="UP001152759"/>
    </source>
</evidence>
<dbReference type="InterPro" id="IPR019748">
    <property type="entry name" value="FERM_central"/>
</dbReference>
<evidence type="ECO:0000256" key="3">
    <source>
        <dbReference type="SAM" id="MobiDB-lite"/>
    </source>
</evidence>
<comment type="subcellular location">
    <subcellularLocation>
        <location evidence="1">Cytoplasm</location>
    </subcellularLocation>
</comment>
<evidence type="ECO:0000256" key="1">
    <source>
        <dbReference type="ARBA" id="ARBA00004496"/>
    </source>
</evidence>
<dbReference type="Gene3D" id="2.30.29.30">
    <property type="entry name" value="Pleckstrin-homology domain (PH domain)/Phosphotyrosine-binding domain (PTB)"/>
    <property type="match status" value="1"/>
</dbReference>
<feature type="compositionally biased region" description="Basic and acidic residues" evidence="3">
    <location>
        <begin position="771"/>
        <end position="782"/>
    </location>
</feature>
<feature type="compositionally biased region" description="Basic residues" evidence="3">
    <location>
        <begin position="360"/>
        <end position="376"/>
    </location>
</feature>
<organism evidence="5 6">
    <name type="scientific">Bemisia tabaci</name>
    <name type="common">Sweetpotato whitefly</name>
    <name type="synonym">Aleurodes tabaci</name>
    <dbReference type="NCBI Taxonomy" id="7038"/>
    <lineage>
        <taxon>Eukaryota</taxon>
        <taxon>Metazoa</taxon>
        <taxon>Ecdysozoa</taxon>
        <taxon>Arthropoda</taxon>
        <taxon>Hexapoda</taxon>
        <taxon>Insecta</taxon>
        <taxon>Pterygota</taxon>
        <taxon>Neoptera</taxon>
        <taxon>Paraneoptera</taxon>
        <taxon>Hemiptera</taxon>
        <taxon>Sternorrhyncha</taxon>
        <taxon>Aleyrodoidea</taxon>
        <taxon>Aleyrodidae</taxon>
        <taxon>Aleyrodinae</taxon>
        <taxon>Bemisia</taxon>
    </lineage>
</organism>
<sequence length="1010" mass="113324">RYQFFLQVKQDILQGRLPVTPELAAELGAYVVQSELGDYDPRRHSPGYVSEFRFVANQTAELETKIAQIHKELVGQLPCEAELNYLDKVKWLEMYGVDLHPVLGDDNVEYFLGLTPTGVIVLRNKNKVANYYWTRISKIYSKGKYFMLRVCDKNNEENTYGFETPSRAACKHLYKCSAEHHSFFRLVQVLPNPPDILTSRFSSRTEKLSGRSLQLSLRNPPNFVRTPSRRYQRRIVEGALDPSKAEDPPPPTPKENVPPAEVKTVSIPQPVYSVRRSDSPRSTRSAPWGPRGSPQSVRAGLFSGSSPRSVRSAGPHRRHHHRRSSSVESHSSNDSHSCRRRRHRSRRGSDCESELSRCSGKSHHSHRRPRHRSRKTSHSDRESSKHSNYQLVESESQWKEVQRRRGEGSESLATASVSRPRSSGHHNSGMETESERSYHHHHRRKHRKHRSRSPSSDKSSRLPDELKQHLEFSLVETEGMSESQLKEIPYKVVETNTAKSALRVRLSPSNKRKLAPRRTKSNNSLKDGPPSNGDSPPPPYSESPVLSDLNKNNSKSNSQLPRIPARSQPSRPPCSALYGNPGTLLGRTPFLHGSQNSVDLLDHSAWNSTPKRSDHSPQSSPYNSIGLPLPNQQKIWSSPEVRGTVGLPWPSIMEGFYQPGAKSMSNGYYPSNLYNNQQLGEPMSANQNILEHGLRNVQRPSDTSMQRSSSINSGLNKQKEGLPSSLSNHSGRFTRGCAVETGVLGSHTITPNGSIAWPNSNNSMRGKLREKPELRERQEPRNVNRSPALAQRLNSSGNVNHPPPVPSPESKQYVTNSFSADLLNWNYPSPNQPTAKMFGAESDSTNANSWNYPNLSNHTNSGPERKEFSKPDFVNANGWAPKPDAVNGWSYALDNQWSEADSNLNTKLTNGSLEDLLSRSSPNGSLKRWDQRSPSMSMKGKNISPNSSLPMHPNGWQRNSNKAGDRGPLYLSAQAYENENENGNNESKTSLQNSEVNNNGRIIDEMSTEL</sequence>
<dbReference type="PANTHER" id="PTHR23280">
    <property type="entry name" value="4.1 G PROTEIN"/>
    <property type="match status" value="1"/>
</dbReference>
<reference evidence="5" key="1">
    <citation type="submission" date="2021-12" db="EMBL/GenBank/DDBJ databases">
        <authorList>
            <person name="King R."/>
        </authorList>
    </citation>
    <scope>NUCLEOTIDE SEQUENCE</scope>
</reference>
<dbReference type="EMBL" id="OU963871">
    <property type="protein sequence ID" value="CAH0382762.1"/>
    <property type="molecule type" value="Genomic_DNA"/>
</dbReference>
<dbReference type="CDD" id="cd13186">
    <property type="entry name" value="FERM_C_NBL4_NBL5"/>
    <property type="match status" value="1"/>
</dbReference>
<protein>
    <recommendedName>
        <fullName evidence="4">FERM domain-containing protein</fullName>
    </recommendedName>
</protein>
<feature type="compositionally biased region" description="Polar residues" evidence="3">
    <location>
        <begin position="698"/>
        <end position="716"/>
    </location>
</feature>
<dbReference type="PROSITE" id="PS00661">
    <property type="entry name" value="FERM_2"/>
    <property type="match status" value="1"/>
</dbReference>
<feature type="region of interest" description="Disordered" evidence="3">
    <location>
        <begin position="503"/>
        <end position="580"/>
    </location>
</feature>
<feature type="compositionally biased region" description="Basic residues" evidence="3">
    <location>
        <begin position="314"/>
        <end position="324"/>
    </location>
</feature>
<dbReference type="GO" id="GO:0005737">
    <property type="term" value="C:cytoplasm"/>
    <property type="evidence" value="ECO:0007669"/>
    <property type="project" value="UniProtKB-SubCell"/>
</dbReference>
<feature type="region of interest" description="Disordered" evidence="3">
    <location>
        <begin position="695"/>
        <end position="730"/>
    </location>
</feature>
<feature type="region of interest" description="Disordered" evidence="3">
    <location>
        <begin position="914"/>
        <end position="967"/>
    </location>
</feature>
<dbReference type="InterPro" id="IPR019747">
    <property type="entry name" value="FERM_CS"/>
</dbReference>
<dbReference type="AlphaFoldDB" id="A0A9P0A414"/>
<keyword evidence="2" id="KW-0963">Cytoplasm</keyword>
<dbReference type="GO" id="GO:0005856">
    <property type="term" value="C:cytoskeleton"/>
    <property type="evidence" value="ECO:0007669"/>
    <property type="project" value="TreeGrafter"/>
</dbReference>
<feature type="compositionally biased region" description="Polar residues" evidence="3">
    <location>
        <begin position="411"/>
        <end position="431"/>
    </location>
</feature>
<dbReference type="Pfam" id="PF00373">
    <property type="entry name" value="FERM_M"/>
    <property type="match status" value="1"/>
</dbReference>
<feature type="compositionally biased region" description="Polar residues" evidence="3">
    <location>
        <begin position="914"/>
        <end position="924"/>
    </location>
</feature>
<name>A0A9P0A414_BEMTA</name>
<accession>A0A9P0A414</accession>
<gene>
    <name evidence="5" type="ORF">BEMITA_LOCUS2264</name>
</gene>
<feature type="region of interest" description="Disordered" evidence="3">
    <location>
        <begin position="604"/>
        <end position="627"/>
    </location>
</feature>
<feature type="compositionally biased region" description="Basic residues" evidence="3">
    <location>
        <begin position="510"/>
        <end position="520"/>
    </location>
</feature>
<dbReference type="InterPro" id="IPR035963">
    <property type="entry name" value="FERM_2"/>
</dbReference>
<evidence type="ECO:0000313" key="5">
    <source>
        <dbReference type="EMBL" id="CAH0382762.1"/>
    </source>
</evidence>
<dbReference type="PRINTS" id="PR00935">
    <property type="entry name" value="BAND41"/>
</dbReference>
<keyword evidence="6" id="KW-1185">Reference proteome</keyword>
<dbReference type="SUPFAM" id="SSF47031">
    <property type="entry name" value="Second domain of FERM"/>
    <property type="match status" value="1"/>
</dbReference>
<feature type="region of interest" description="Disordered" evidence="3">
    <location>
        <begin position="239"/>
        <end position="482"/>
    </location>
</feature>
<dbReference type="FunFam" id="2.30.29.30:FF:000002">
    <property type="entry name" value="Band 4.1-like protein 5 isoform 1"/>
    <property type="match status" value="1"/>
</dbReference>
<dbReference type="GO" id="GO:0030182">
    <property type="term" value="P:neuron differentiation"/>
    <property type="evidence" value="ECO:0007669"/>
    <property type="project" value="UniProtKB-ARBA"/>
</dbReference>
<dbReference type="PROSITE" id="PS50057">
    <property type="entry name" value="FERM_3"/>
    <property type="match status" value="1"/>
</dbReference>
<dbReference type="InterPro" id="IPR014352">
    <property type="entry name" value="FERM/acyl-CoA-bd_prot_sf"/>
</dbReference>
<dbReference type="SUPFAM" id="SSF50729">
    <property type="entry name" value="PH domain-like"/>
    <property type="match status" value="1"/>
</dbReference>
<dbReference type="InterPro" id="IPR011993">
    <property type="entry name" value="PH-like_dom_sf"/>
</dbReference>
<feature type="compositionally biased region" description="Basic residues" evidence="3">
    <location>
        <begin position="438"/>
        <end position="452"/>
    </location>
</feature>
<evidence type="ECO:0000259" key="4">
    <source>
        <dbReference type="PROSITE" id="PS50057"/>
    </source>
</evidence>
<dbReference type="GO" id="GO:0009887">
    <property type="term" value="P:animal organ morphogenesis"/>
    <property type="evidence" value="ECO:0007669"/>
    <property type="project" value="UniProtKB-ARBA"/>
</dbReference>
<dbReference type="InterPro" id="IPR018980">
    <property type="entry name" value="FERM_PH-like_C"/>
</dbReference>
<dbReference type="SMART" id="SM01196">
    <property type="entry name" value="FERM_C"/>
    <property type="match status" value="1"/>
</dbReference>
<feature type="compositionally biased region" description="Polar residues" evidence="3">
    <location>
        <begin position="386"/>
        <end position="395"/>
    </location>
</feature>
<dbReference type="GO" id="GO:0031032">
    <property type="term" value="P:actomyosin structure organization"/>
    <property type="evidence" value="ECO:0007669"/>
    <property type="project" value="TreeGrafter"/>
</dbReference>
<feature type="non-terminal residue" evidence="5">
    <location>
        <position position="1010"/>
    </location>
</feature>
<dbReference type="GO" id="GO:0071944">
    <property type="term" value="C:cell periphery"/>
    <property type="evidence" value="ECO:0007669"/>
    <property type="project" value="UniProtKB-ARBA"/>
</dbReference>
<evidence type="ECO:0000256" key="2">
    <source>
        <dbReference type="ARBA" id="ARBA00022490"/>
    </source>
</evidence>
<feature type="region of interest" description="Disordered" evidence="3">
    <location>
        <begin position="771"/>
        <end position="812"/>
    </location>
</feature>
<feature type="domain" description="FERM" evidence="4">
    <location>
        <begin position="1"/>
        <end position="188"/>
    </location>
</feature>
<dbReference type="InterPro" id="IPR000299">
    <property type="entry name" value="FERM_domain"/>
</dbReference>
<dbReference type="Proteomes" id="UP001152759">
    <property type="component" value="Chromosome 10"/>
</dbReference>
<dbReference type="InterPro" id="IPR019749">
    <property type="entry name" value="Band_41_domain"/>
</dbReference>
<dbReference type="Gene3D" id="1.20.80.10">
    <property type="match status" value="1"/>
</dbReference>
<feature type="compositionally biased region" description="Basic and acidic residues" evidence="3">
    <location>
        <begin position="458"/>
        <end position="470"/>
    </location>
</feature>
<dbReference type="PANTHER" id="PTHR23280:SF4">
    <property type="entry name" value="BAND 4.1-LIKE PROTEIN 4A"/>
    <property type="match status" value="1"/>
</dbReference>
<dbReference type="GO" id="GO:0016020">
    <property type="term" value="C:membrane"/>
    <property type="evidence" value="ECO:0007669"/>
    <property type="project" value="UniProtKB-ARBA"/>
</dbReference>
<dbReference type="FunFam" id="1.20.80.10:FF:000003">
    <property type="entry name" value="Tyrosine-protein phosphatase non-receptor type 4"/>
    <property type="match status" value="1"/>
</dbReference>
<feature type="region of interest" description="Disordered" evidence="3">
    <location>
        <begin position="979"/>
        <end position="1010"/>
    </location>
</feature>
<proteinExistence type="predicted"/>
<feature type="compositionally biased region" description="Polar residues" evidence="3">
    <location>
        <begin position="987"/>
        <end position="1000"/>
    </location>
</feature>
<feature type="compositionally biased region" description="Polar residues" evidence="3">
    <location>
        <begin position="605"/>
        <end position="623"/>
    </location>
</feature>
<dbReference type="CDD" id="cd14473">
    <property type="entry name" value="FERM_B-lobe"/>
    <property type="match status" value="1"/>
</dbReference>
<dbReference type="Pfam" id="PF09380">
    <property type="entry name" value="FERM_C"/>
    <property type="match status" value="1"/>
</dbReference>
<feature type="compositionally biased region" description="Basic and acidic residues" evidence="3">
    <location>
        <begin position="396"/>
        <end position="408"/>
    </location>
</feature>
<feature type="compositionally biased region" description="Low complexity" evidence="3">
    <location>
        <begin position="546"/>
        <end position="558"/>
    </location>
</feature>